<dbReference type="GO" id="GO:0055036">
    <property type="term" value="C:virion membrane"/>
    <property type="evidence" value="ECO:0007669"/>
    <property type="project" value="UniProtKB-SubCell"/>
</dbReference>
<dbReference type="OrthoDB" id="2687at10239"/>
<dbReference type="RefSeq" id="YP_009094058.1">
    <property type="nucleotide sequence ID" value="NC_025347.1"/>
</dbReference>
<dbReference type="Proteomes" id="UP000163232">
    <property type="component" value="Segment"/>
</dbReference>
<protein>
    <recommendedName>
        <fullName evidence="2 20">Fusion glycoprotein F0</fullName>
    </recommendedName>
</protein>
<evidence type="ECO:0000256" key="16">
    <source>
        <dbReference type="ARBA" id="ARBA00023157"/>
    </source>
</evidence>
<gene>
    <name evidence="21" type="primary">F</name>
</gene>
<dbReference type="SUPFAM" id="SSF69922">
    <property type="entry name" value="Head and neck region of the ectodomain of NDV fusion glycoprotein"/>
    <property type="match status" value="1"/>
</dbReference>
<organism evidence="21 22">
    <name type="scientific">avian paramyxovirus 7</name>
    <dbReference type="NCBI Taxonomy" id="2560317"/>
    <lineage>
        <taxon>Viruses</taxon>
        <taxon>Riboviria</taxon>
        <taxon>Orthornavirae</taxon>
        <taxon>Negarnaviricota</taxon>
        <taxon>Haploviricotina</taxon>
        <taxon>Monjiviricetes</taxon>
        <taxon>Mononegavirales</taxon>
        <taxon>Paramyxoviridae</taxon>
        <taxon>Avulavirinae</taxon>
        <taxon>Metaavulavirus</taxon>
        <taxon>Metaavulavirus tennessense</taxon>
    </lineage>
</organism>
<dbReference type="GeneID" id="20964345"/>
<keyword evidence="4" id="KW-1032">Host cell membrane</keyword>
<comment type="subunit">
    <text evidence="20">Homotrimer of disulfide-linked F1-F2.</text>
</comment>
<keyword evidence="19" id="KW-1160">Virus entry into host cell</keyword>
<dbReference type="InterPro" id="IPR000776">
    <property type="entry name" value="Fusion_F0_Paramyxovir"/>
</dbReference>
<dbReference type="GO" id="GO:0046718">
    <property type="term" value="P:symbiont entry into host cell"/>
    <property type="evidence" value="ECO:0007669"/>
    <property type="project" value="UniProtKB-KW"/>
</dbReference>
<evidence type="ECO:0000256" key="3">
    <source>
        <dbReference type="ARBA" id="ARBA00022506"/>
    </source>
</evidence>
<dbReference type="GO" id="GO:0019031">
    <property type="term" value="C:viral envelope"/>
    <property type="evidence" value="ECO:0007669"/>
    <property type="project" value="UniProtKB-KW"/>
</dbReference>
<comment type="similarity">
    <text evidence="1 20">Belongs to the paramyxoviruses fusion glycoprotein family.</text>
</comment>
<evidence type="ECO:0000256" key="7">
    <source>
        <dbReference type="ARBA" id="ARBA00022692"/>
    </source>
</evidence>
<dbReference type="EMBL" id="FJ231524">
    <property type="protein sequence ID" value="ACN72643.1"/>
    <property type="molecule type" value="Viral_cRNA"/>
</dbReference>
<evidence type="ECO:0000256" key="13">
    <source>
        <dbReference type="ARBA" id="ARBA00023054"/>
    </source>
</evidence>
<dbReference type="KEGG" id="vg:20964345"/>
<feature type="transmembrane region" description="Helical" evidence="20">
    <location>
        <begin position="490"/>
        <end position="514"/>
    </location>
</feature>
<name>C6FGY9_9MONO</name>
<accession>C6FGY9</accession>
<proteinExistence type="inferred from homology"/>
<keyword evidence="7 20" id="KW-0812">Transmembrane</keyword>
<keyword evidence="18" id="KW-0449">Lipoprotein</keyword>
<reference evidence="21 22" key="1">
    <citation type="journal article" date="2009" name="Virus Res.">
        <title>Complete genome sequence of avian paramyxovirus type 7 (strain Tennessee) and comparison with other paramyxoviruses.</title>
        <authorList>
            <person name="Xiao S."/>
            <person name="Paldurai A."/>
            <person name="Nayak B."/>
            <person name="Subbiah M."/>
            <person name="Collins P.L."/>
            <person name="Samal S.K."/>
        </authorList>
    </citation>
    <scope>NUCLEOTIDE SEQUENCE [LARGE SCALE GENOMIC DNA]</scope>
    <source>
        <strain evidence="21">APMV-7/dove/Tennessee/4/75</strain>
    </source>
</reference>
<evidence type="ECO:0000256" key="19">
    <source>
        <dbReference type="ARBA" id="ARBA00023296"/>
    </source>
</evidence>
<keyword evidence="22" id="KW-1185">Reference proteome</keyword>
<evidence type="ECO:0000256" key="12">
    <source>
        <dbReference type="ARBA" id="ARBA00022989"/>
    </source>
</evidence>
<keyword evidence="15" id="KW-0564">Palmitate</keyword>
<evidence type="ECO:0000256" key="20">
    <source>
        <dbReference type="RuleBase" id="RU003705"/>
    </source>
</evidence>
<keyword evidence="10" id="KW-1043">Host membrane</keyword>
<dbReference type="Gene3D" id="6.10.10.110">
    <property type="match status" value="1"/>
</dbReference>
<dbReference type="Gene3D" id="1.10.287.2480">
    <property type="match status" value="1"/>
</dbReference>
<keyword evidence="9" id="KW-0946">Virion</keyword>
<dbReference type="SMR" id="C6FGY9"/>
<keyword evidence="11 20" id="KW-0261">Viral envelope protein</keyword>
<evidence type="ECO:0000256" key="8">
    <source>
        <dbReference type="ARBA" id="ARBA00022729"/>
    </source>
</evidence>
<dbReference type="Pfam" id="PF00523">
    <property type="entry name" value="Fusion_gly"/>
    <property type="match status" value="1"/>
</dbReference>
<keyword evidence="16" id="KW-1015">Disulfide bond</keyword>
<evidence type="ECO:0000256" key="2">
    <source>
        <dbReference type="ARBA" id="ARBA00016586"/>
    </source>
</evidence>
<comment type="subcellular location">
    <subcellularLocation>
        <location evidence="20">Virion membrane</location>
        <topology evidence="20">Single-pass type I membrane protein</topology>
    </subcellularLocation>
    <subcellularLocation>
        <location evidence="20">Host cell membrane</location>
        <topology evidence="20">Single-pass membrane protein</topology>
    </subcellularLocation>
</comment>
<keyword evidence="6" id="KW-1162">Viral penetration into host cytoplasm</keyword>
<evidence type="ECO:0000256" key="5">
    <source>
        <dbReference type="ARBA" id="ARBA00022521"/>
    </source>
</evidence>
<evidence type="ECO:0000256" key="10">
    <source>
        <dbReference type="ARBA" id="ARBA00022870"/>
    </source>
</evidence>
<evidence type="ECO:0000256" key="4">
    <source>
        <dbReference type="ARBA" id="ARBA00022511"/>
    </source>
</evidence>
<keyword evidence="12 20" id="KW-1133">Transmembrane helix</keyword>
<evidence type="ECO:0000256" key="9">
    <source>
        <dbReference type="ARBA" id="ARBA00022844"/>
    </source>
</evidence>
<evidence type="ECO:0000256" key="11">
    <source>
        <dbReference type="ARBA" id="ARBA00022879"/>
    </source>
</evidence>
<dbReference type="Gene3D" id="2.40.490.10">
    <property type="entry name" value="Newcastle disease virus like domain"/>
    <property type="match status" value="1"/>
</dbReference>
<keyword evidence="13" id="KW-0175">Coiled coil</keyword>
<evidence type="ECO:0000256" key="1">
    <source>
        <dbReference type="ARBA" id="ARBA00008211"/>
    </source>
</evidence>
<dbReference type="GO" id="GO:0020002">
    <property type="term" value="C:host cell plasma membrane"/>
    <property type="evidence" value="ECO:0007669"/>
    <property type="project" value="UniProtKB-SubCell"/>
</dbReference>
<evidence type="ECO:0000256" key="18">
    <source>
        <dbReference type="ARBA" id="ARBA00023288"/>
    </source>
</evidence>
<evidence type="ECO:0000313" key="22">
    <source>
        <dbReference type="Proteomes" id="UP000163232"/>
    </source>
</evidence>
<keyword evidence="5" id="KW-1169">Fusion of virus membrane with host cell membrane</keyword>
<evidence type="ECO:0000256" key="17">
    <source>
        <dbReference type="ARBA" id="ARBA00023180"/>
    </source>
</evidence>
<keyword evidence="8" id="KW-0732">Signal</keyword>
<keyword evidence="3" id="KW-1168">Fusion of virus membrane with host membrane</keyword>
<evidence type="ECO:0000256" key="6">
    <source>
        <dbReference type="ARBA" id="ARBA00022595"/>
    </source>
</evidence>
<sequence>MRVRPLIIILVLLVLLWLNILPVIGLDNSKIAQAGIISAQEYAVNVYSQSNEAYIALRTVPYIPPHNLSCFQDLINTYNTTIQNIFSPIQDQITSITSASTLPSSRFAGLVVGAIALGVATSAQITAAVALTKAQQNAQEIIRLRDSIQNTINAVNDITVGLSSIGVALSKVQNYLNDVINPALQNLSCQVSALNLGIQLNLYLTEITTIFGPQITNPSLTPLSIQALYTLAGDNLMQFLTRYGYGETSVSSILESGLISAQIVSFDKQTGIAILYVTLPSIATLSGSRVTKLMSVSVQTGVGEGSAIVPSYVIQQGTVIEEFIPDSCIFTRSDVYCTQLYSKLLPDSILQCLQGSMADCQFTRSLGSFANRFMTVAGGVIANCQTVLCRCYNPVMIIPQNNGIAVTLIDGSLCKELELEGIRLTMADPVFASYSRDLIINGNQFAPSDALDISSELGQLNNSISSATDNLQKAQESLNKSIIPAATSSWLIILLFVLVSISLVIGCISIYFIYKHSTTNRSRNLSSDIISNPYIQKAN</sequence>
<dbReference type="SUPFAM" id="SSF58069">
    <property type="entry name" value="Virus ectodomain"/>
    <property type="match status" value="1"/>
</dbReference>
<evidence type="ECO:0000256" key="14">
    <source>
        <dbReference type="ARBA" id="ARBA00023136"/>
    </source>
</evidence>
<dbReference type="Gene3D" id="2.60.40.1690">
    <property type="entry name" value="Head and neck region of the ectodomain of NDV fusion glycoprotein"/>
    <property type="match status" value="1"/>
</dbReference>
<dbReference type="GO" id="GO:0019064">
    <property type="term" value="P:fusion of virus membrane with host plasma membrane"/>
    <property type="evidence" value="ECO:0007669"/>
    <property type="project" value="UniProtKB-KW"/>
</dbReference>
<keyword evidence="17" id="KW-0325">Glycoprotein</keyword>
<keyword evidence="14 20" id="KW-0472">Membrane</keyword>
<evidence type="ECO:0000256" key="15">
    <source>
        <dbReference type="ARBA" id="ARBA00023139"/>
    </source>
</evidence>
<evidence type="ECO:0000313" key="21">
    <source>
        <dbReference type="EMBL" id="ACN72643.1"/>
    </source>
</evidence>